<organism evidence="5 6">
    <name type="scientific">Pseudoponticoccus marisrubri</name>
    <dbReference type="NCBI Taxonomy" id="1685382"/>
    <lineage>
        <taxon>Bacteria</taxon>
        <taxon>Pseudomonadati</taxon>
        <taxon>Pseudomonadota</taxon>
        <taxon>Alphaproteobacteria</taxon>
        <taxon>Rhodobacterales</taxon>
        <taxon>Roseobacteraceae</taxon>
        <taxon>Pseudoponticoccus</taxon>
    </lineage>
</organism>
<evidence type="ECO:0000256" key="2">
    <source>
        <dbReference type="ARBA" id="ARBA00022741"/>
    </source>
</evidence>
<dbReference type="Proteomes" id="UP000054396">
    <property type="component" value="Unassembled WGS sequence"/>
</dbReference>
<evidence type="ECO:0000256" key="1">
    <source>
        <dbReference type="ARBA" id="ARBA00022448"/>
    </source>
</evidence>
<evidence type="ECO:0000313" key="5">
    <source>
        <dbReference type="EMBL" id="KUF10950.1"/>
    </source>
</evidence>
<gene>
    <name evidence="5" type="ORF">AVJ23_11005</name>
</gene>
<dbReference type="EMBL" id="LPXO01000005">
    <property type="protein sequence ID" value="KUF10950.1"/>
    <property type="molecule type" value="Genomic_DNA"/>
</dbReference>
<dbReference type="InterPro" id="IPR027417">
    <property type="entry name" value="P-loop_NTPase"/>
</dbReference>
<dbReference type="PROSITE" id="PS00211">
    <property type="entry name" value="ABC_TRANSPORTER_1"/>
    <property type="match status" value="1"/>
</dbReference>
<dbReference type="Pfam" id="PF00005">
    <property type="entry name" value="ABC_tran"/>
    <property type="match status" value="1"/>
</dbReference>
<dbReference type="InterPro" id="IPR012340">
    <property type="entry name" value="NA-bd_OB-fold"/>
</dbReference>
<dbReference type="GO" id="GO:0016887">
    <property type="term" value="F:ATP hydrolysis activity"/>
    <property type="evidence" value="ECO:0007669"/>
    <property type="project" value="InterPro"/>
</dbReference>
<evidence type="ECO:0000313" key="6">
    <source>
        <dbReference type="Proteomes" id="UP000054396"/>
    </source>
</evidence>
<proteinExistence type="predicted"/>
<dbReference type="InterPro" id="IPR017871">
    <property type="entry name" value="ABC_transporter-like_CS"/>
</dbReference>
<dbReference type="InterPro" id="IPR003593">
    <property type="entry name" value="AAA+_ATPase"/>
</dbReference>
<protein>
    <recommendedName>
        <fullName evidence="4">ABC transporter domain-containing protein</fullName>
    </recommendedName>
</protein>
<dbReference type="Gene3D" id="3.40.50.300">
    <property type="entry name" value="P-loop containing nucleotide triphosphate hydrolases"/>
    <property type="match status" value="1"/>
</dbReference>
<dbReference type="Gene3D" id="2.40.50.100">
    <property type="match status" value="1"/>
</dbReference>
<keyword evidence="3" id="KW-0067">ATP-binding</keyword>
<dbReference type="PANTHER" id="PTHR42781">
    <property type="entry name" value="SPERMIDINE/PUTRESCINE IMPORT ATP-BINDING PROTEIN POTA"/>
    <property type="match status" value="1"/>
</dbReference>
<dbReference type="SUPFAM" id="SSF50331">
    <property type="entry name" value="MOP-like"/>
    <property type="match status" value="1"/>
</dbReference>
<name>A0A0W7WKA0_9RHOB</name>
<dbReference type="GO" id="GO:0022857">
    <property type="term" value="F:transmembrane transporter activity"/>
    <property type="evidence" value="ECO:0007669"/>
    <property type="project" value="InterPro"/>
</dbReference>
<dbReference type="OrthoDB" id="9802264at2"/>
<dbReference type="PANTHER" id="PTHR42781:SF4">
    <property type="entry name" value="SPERMIDINE_PUTRESCINE IMPORT ATP-BINDING PROTEIN POTA"/>
    <property type="match status" value="1"/>
</dbReference>
<evidence type="ECO:0000256" key="3">
    <source>
        <dbReference type="ARBA" id="ARBA00022840"/>
    </source>
</evidence>
<dbReference type="InterPro" id="IPR050093">
    <property type="entry name" value="ABC_SmlMolc_Importer"/>
</dbReference>
<comment type="caution">
    <text evidence="5">The sequence shown here is derived from an EMBL/GenBank/DDBJ whole genome shotgun (WGS) entry which is preliminary data.</text>
</comment>
<dbReference type="InterPro" id="IPR013611">
    <property type="entry name" value="Transp-assoc_OB_typ2"/>
</dbReference>
<dbReference type="STRING" id="1685382.AVJ23_11005"/>
<dbReference type="GO" id="GO:0005524">
    <property type="term" value="F:ATP binding"/>
    <property type="evidence" value="ECO:0007669"/>
    <property type="project" value="UniProtKB-KW"/>
</dbReference>
<dbReference type="GO" id="GO:0015697">
    <property type="term" value="P:quaternary ammonium group transport"/>
    <property type="evidence" value="ECO:0007669"/>
    <property type="project" value="UniProtKB-ARBA"/>
</dbReference>
<dbReference type="PROSITE" id="PS50893">
    <property type="entry name" value="ABC_TRANSPORTER_2"/>
    <property type="match status" value="1"/>
</dbReference>
<dbReference type="InterPro" id="IPR008995">
    <property type="entry name" value="Mo/tungstate-bd_C_term_dom"/>
</dbReference>
<feature type="domain" description="ABC transporter" evidence="4">
    <location>
        <begin position="12"/>
        <end position="243"/>
    </location>
</feature>
<dbReference type="SUPFAM" id="SSF52540">
    <property type="entry name" value="P-loop containing nucleoside triphosphate hydrolases"/>
    <property type="match status" value="1"/>
</dbReference>
<dbReference type="SMART" id="SM00382">
    <property type="entry name" value="AAA"/>
    <property type="match status" value="1"/>
</dbReference>
<dbReference type="FunFam" id="3.40.50.300:FF:000425">
    <property type="entry name" value="Probable ABC transporter, ATP-binding subunit"/>
    <property type="match status" value="1"/>
</dbReference>
<dbReference type="InterPro" id="IPR003439">
    <property type="entry name" value="ABC_transporter-like_ATP-bd"/>
</dbReference>
<dbReference type="RefSeq" id="WP_058862235.1">
    <property type="nucleotide sequence ID" value="NZ_LPXO01000005.1"/>
</dbReference>
<accession>A0A0W7WKA0</accession>
<reference evidence="5 6" key="1">
    <citation type="submission" date="2015-12" db="EMBL/GenBank/DDBJ databases">
        <authorList>
            <person name="Shamseldin A."/>
            <person name="Moawad H."/>
            <person name="Abd El-Rahim W.M."/>
            <person name="Sadowsky M.J."/>
        </authorList>
    </citation>
    <scope>NUCLEOTIDE SEQUENCE [LARGE SCALE GENOMIC DNA]</scope>
    <source>
        <strain evidence="5 6">SJ5A-1</strain>
    </source>
</reference>
<keyword evidence="2" id="KW-0547">Nucleotide-binding</keyword>
<keyword evidence="6" id="KW-1185">Reference proteome</keyword>
<dbReference type="Gene3D" id="2.40.50.140">
    <property type="entry name" value="Nucleic acid-binding proteins"/>
    <property type="match status" value="1"/>
</dbReference>
<dbReference type="GO" id="GO:0043190">
    <property type="term" value="C:ATP-binding cassette (ABC) transporter complex"/>
    <property type="evidence" value="ECO:0007669"/>
    <property type="project" value="InterPro"/>
</dbReference>
<dbReference type="Pfam" id="PF08402">
    <property type="entry name" value="TOBE_2"/>
    <property type="match status" value="1"/>
</dbReference>
<keyword evidence="1" id="KW-0813">Transport</keyword>
<dbReference type="AlphaFoldDB" id="A0A0W7WKA0"/>
<sequence>MTGTPADTTPALSLQRLSRHFGATRALRDVSLDIAEGEFFTIVGPSGSGKTTLLRILAGLDRPTSGALLLRGQDVTLQPPNKRPTAMVFQSLALFDHRSVGQNVEFALKMRGVGAEARKTRALELLELVRLGADYYGRPVTQCSGGERQRVALARALASDPEILFFDEPLSALDYRLRKTLEVELRGLQRRTGRTFVYITHSLEEAMVMSDRIGIMKDGALVQVGTPSQIYDRPRDRFVARFMGEVNILEIRDGRLVELDTPLPGRADGYLVLRPEALSPTESGLPIRCTVLERFQLGSRVQLHLDTPAGLMIAEQPASCTLQAGDEATFSFDPDAAHRVSE</sequence>
<evidence type="ECO:0000259" key="4">
    <source>
        <dbReference type="PROSITE" id="PS50893"/>
    </source>
</evidence>